<organism evidence="6 7">
    <name type="scientific">Albugo candida</name>
    <dbReference type="NCBI Taxonomy" id="65357"/>
    <lineage>
        <taxon>Eukaryota</taxon>
        <taxon>Sar</taxon>
        <taxon>Stramenopiles</taxon>
        <taxon>Oomycota</taxon>
        <taxon>Peronosporomycetes</taxon>
        <taxon>Albuginales</taxon>
        <taxon>Albuginaceae</taxon>
        <taxon>Albugo</taxon>
    </lineage>
</organism>
<dbReference type="PANTHER" id="PTHR13159">
    <property type="entry name" value="RADIAL SPOKEHEAD-RELATED"/>
    <property type="match status" value="1"/>
</dbReference>
<evidence type="ECO:0000256" key="2">
    <source>
        <dbReference type="ARBA" id="ARBA00022490"/>
    </source>
</evidence>
<sequence length="440" mass="49139">MQFEEAKAFLQQNTSNGTNLYEHLTNLLLKIIVERPENAIEIFEFLSVTARQEQFPSQSIIKYENKEKLEAKAHQTMFGEVIAKLHKVSIAENETSGTGVRIIVSDILDHYNALEWAGVAFSKSEMFRVCLSIAGISNIEEIKNIRLWGKILGIDASFYVVEGQSVEKTDSVDENEEGADGANKYTYWVMKDDGKYTWTRLPNVTCNQILVARKLFRYVQGDLEGEVHGHPPFPGKEKNFLRAQIARISSSTAICPAGYLKIGDSSNLEIDPDYDIKTSKELMSLESWVHYTRYIDAVTGRTVLLPNADNDEEPRSVDEGLVPILRRLNEDFSGTWRVDCVPAAPLPTIHQKVIVKSLIWPGAVSMACGKDVCNTYIGYACKLNNAPYQIQHPNNIEAGFGVTQGEAPPTGSGNKEVCFTNLEEQKDVLENLIHDADSGI</sequence>
<evidence type="ECO:0000256" key="1">
    <source>
        <dbReference type="ARBA" id="ARBA00004430"/>
    </source>
</evidence>
<comment type="caution">
    <text evidence="6">The sequence shown here is derived from an EMBL/GenBank/DDBJ whole genome shotgun (WGS) entry which is preliminary data.</text>
</comment>
<evidence type="ECO:0000256" key="3">
    <source>
        <dbReference type="ARBA" id="ARBA00023069"/>
    </source>
</evidence>
<keyword evidence="2" id="KW-0963">Cytoplasm</keyword>
<keyword evidence="5" id="KW-0966">Cell projection</keyword>
<dbReference type="InParanoid" id="A0A024GLL6"/>
<keyword evidence="4" id="KW-0206">Cytoskeleton</keyword>
<accession>A0A024GLL6</accession>
<keyword evidence="3" id="KW-0969">Cilium</keyword>
<dbReference type="Pfam" id="PF04712">
    <property type="entry name" value="Radial_spoke"/>
    <property type="match status" value="1"/>
</dbReference>
<dbReference type="Proteomes" id="UP000053237">
    <property type="component" value="Unassembled WGS sequence"/>
</dbReference>
<dbReference type="STRING" id="65357.A0A024GLL6"/>
<comment type="subcellular location">
    <subcellularLocation>
        <location evidence="1">Cytoplasm</location>
        <location evidence="1">Cytoskeleton</location>
        <location evidence="1">Cilium axoneme</location>
    </subcellularLocation>
</comment>
<keyword evidence="7" id="KW-1185">Reference proteome</keyword>
<dbReference type="GO" id="GO:0035082">
    <property type="term" value="P:axoneme assembly"/>
    <property type="evidence" value="ECO:0007669"/>
    <property type="project" value="TreeGrafter"/>
</dbReference>
<name>A0A024GLL6_9STRA</name>
<evidence type="ECO:0000313" key="6">
    <source>
        <dbReference type="EMBL" id="CCI47665.1"/>
    </source>
</evidence>
<dbReference type="GO" id="GO:0060294">
    <property type="term" value="P:cilium movement involved in cell motility"/>
    <property type="evidence" value="ECO:0007669"/>
    <property type="project" value="InterPro"/>
</dbReference>
<evidence type="ECO:0000256" key="5">
    <source>
        <dbReference type="ARBA" id="ARBA00023273"/>
    </source>
</evidence>
<proteinExistence type="predicted"/>
<dbReference type="PANTHER" id="PTHR13159:SF0">
    <property type="entry name" value="RADIAL SPOKE HEAD 6 HOMOLOG A"/>
    <property type="match status" value="1"/>
</dbReference>
<protein>
    <submittedName>
        <fullName evidence="6">Uncharacterized protein</fullName>
    </submittedName>
</protein>
<evidence type="ECO:0000313" key="7">
    <source>
        <dbReference type="Proteomes" id="UP000053237"/>
    </source>
</evidence>
<dbReference type="EMBL" id="CAIX01000180">
    <property type="protein sequence ID" value="CCI47665.1"/>
    <property type="molecule type" value="Genomic_DNA"/>
</dbReference>
<dbReference type="AlphaFoldDB" id="A0A024GLL6"/>
<dbReference type="GO" id="GO:0001534">
    <property type="term" value="C:radial spoke"/>
    <property type="evidence" value="ECO:0007669"/>
    <property type="project" value="InterPro"/>
</dbReference>
<evidence type="ECO:0000256" key="4">
    <source>
        <dbReference type="ARBA" id="ARBA00023212"/>
    </source>
</evidence>
<dbReference type="CDD" id="cd22963">
    <property type="entry name" value="DD_CrRSP4-like"/>
    <property type="match status" value="1"/>
</dbReference>
<reference evidence="6 7" key="1">
    <citation type="submission" date="2012-05" db="EMBL/GenBank/DDBJ databases">
        <title>Recombination and specialization in a pathogen metapopulation.</title>
        <authorList>
            <person name="Gardiner A."/>
            <person name="Kemen E."/>
            <person name="Schultz-Larsen T."/>
            <person name="MacLean D."/>
            <person name="Van Oosterhout C."/>
            <person name="Jones J.D.G."/>
        </authorList>
    </citation>
    <scope>NUCLEOTIDE SEQUENCE [LARGE SCALE GENOMIC DNA]</scope>
    <source>
        <strain evidence="6 7">Ac Nc2</strain>
    </source>
</reference>
<dbReference type="OrthoDB" id="272202at2759"/>
<dbReference type="InterPro" id="IPR006802">
    <property type="entry name" value="Radial_spoke"/>
</dbReference>
<gene>
    <name evidence="6" type="ORF">BN9_086720</name>
</gene>